<dbReference type="InterPro" id="IPR009003">
    <property type="entry name" value="Peptidase_S1_PA"/>
</dbReference>
<reference evidence="2" key="1">
    <citation type="journal article" date="2019" name="Int. J. Syst. Evol. Microbiol.">
        <title>The Global Catalogue of Microorganisms (GCM) 10K type strain sequencing project: providing services to taxonomists for standard genome sequencing and annotation.</title>
        <authorList>
            <consortium name="The Broad Institute Genomics Platform"/>
            <consortium name="The Broad Institute Genome Sequencing Center for Infectious Disease"/>
            <person name="Wu L."/>
            <person name="Ma J."/>
        </authorList>
    </citation>
    <scope>NUCLEOTIDE SEQUENCE [LARGE SCALE GENOMIC DNA]</scope>
    <source>
        <strain evidence="2">JCM 15896</strain>
    </source>
</reference>
<gene>
    <name evidence="1" type="ORF">GCM10009114_36430</name>
</gene>
<evidence type="ECO:0008006" key="3">
    <source>
        <dbReference type="Google" id="ProtNLM"/>
    </source>
</evidence>
<organism evidence="1 2">
    <name type="scientific">Aliiglaciecola litoralis</name>
    <dbReference type="NCBI Taxonomy" id="582857"/>
    <lineage>
        <taxon>Bacteria</taxon>
        <taxon>Pseudomonadati</taxon>
        <taxon>Pseudomonadota</taxon>
        <taxon>Gammaproteobacteria</taxon>
        <taxon>Alteromonadales</taxon>
        <taxon>Alteromonadaceae</taxon>
        <taxon>Aliiglaciecola</taxon>
    </lineage>
</organism>
<keyword evidence="2" id="KW-1185">Reference proteome</keyword>
<comment type="caution">
    <text evidence="1">The sequence shown here is derived from an EMBL/GenBank/DDBJ whole genome shotgun (WGS) entry which is preliminary data.</text>
</comment>
<evidence type="ECO:0000313" key="1">
    <source>
        <dbReference type="EMBL" id="GAA0860196.1"/>
    </source>
</evidence>
<accession>A0ABP3X3L6</accession>
<proteinExistence type="predicted"/>
<dbReference type="SUPFAM" id="SSF50494">
    <property type="entry name" value="Trypsin-like serine proteases"/>
    <property type="match status" value="1"/>
</dbReference>
<sequence length="70" mass="7543">MRHDVDPKKYAASWSDFPPLAQFYIDGAHGSLIAPTWIVSAAHTTFCTDPGTTILVGGEKGYCEKAVCTP</sequence>
<dbReference type="Proteomes" id="UP001500359">
    <property type="component" value="Unassembled WGS sequence"/>
</dbReference>
<dbReference type="EMBL" id="BAAAFD010000020">
    <property type="protein sequence ID" value="GAA0860196.1"/>
    <property type="molecule type" value="Genomic_DNA"/>
</dbReference>
<name>A0ABP3X3L6_9ALTE</name>
<evidence type="ECO:0000313" key="2">
    <source>
        <dbReference type="Proteomes" id="UP001500359"/>
    </source>
</evidence>
<protein>
    <recommendedName>
        <fullName evidence="3">Peptidase S1 domain-containing protein</fullName>
    </recommendedName>
</protein>